<accession>A0ABT3T396</accession>
<protein>
    <submittedName>
        <fullName evidence="2">SDR family oxidoreductase</fullName>
    </submittedName>
</protein>
<dbReference type="SUPFAM" id="SSF51735">
    <property type="entry name" value="NAD(P)-binding Rossmann-fold domains"/>
    <property type="match status" value="1"/>
</dbReference>
<evidence type="ECO:0000313" key="3">
    <source>
        <dbReference type="Proteomes" id="UP001143304"/>
    </source>
</evidence>
<dbReference type="PANTHER" id="PTHR43157:SF31">
    <property type="entry name" value="PHOSPHATIDYLINOSITOL-GLYCAN BIOSYNTHESIS CLASS F PROTEIN"/>
    <property type="match status" value="1"/>
</dbReference>
<dbReference type="InterPro" id="IPR036291">
    <property type="entry name" value="NAD(P)-bd_dom_sf"/>
</dbReference>
<dbReference type="PRINTS" id="PR00081">
    <property type="entry name" value="GDHRDH"/>
</dbReference>
<proteinExistence type="predicted"/>
<evidence type="ECO:0000313" key="2">
    <source>
        <dbReference type="EMBL" id="MCX2976734.1"/>
    </source>
</evidence>
<keyword evidence="1" id="KW-0560">Oxidoreductase</keyword>
<dbReference type="InterPro" id="IPR002347">
    <property type="entry name" value="SDR_fam"/>
</dbReference>
<keyword evidence="3" id="KW-1185">Reference proteome</keyword>
<reference evidence="2" key="1">
    <citation type="submission" date="2019-02" db="EMBL/GenBank/DDBJ databases">
        <authorList>
            <person name="Li S.-H."/>
        </authorList>
    </citation>
    <scope>NUCLEOTIDE SEQUENCE</scope>
    <source>
        <strain evidence="2">IMCC11814</strain>
    </source>
</reference>
<dbReference type="PANTHER" id="PTHR43157">
    <property type="entry name" value="PHOSPHATIDYLINOSITOL-GLYCAN BIOSYNTHESIS CLASS F PROTEIN-RELATED"/>
    <property type="match status" value="1"/>
</dbReference>
<dbReference type="Gene3D" id="3.40.50.720">
    <property type="entry name" value="NAD(P)-binding Rossmann-like Domain"/>
    <property type="match status" value="1"/>
</dbReference>
<dbReference type="Proteomes" id="UP001143304">
    <property type="component" value="Unassembled WGS sequence"/>
</dbReference>
<name>A0ABT3T396_9GAMM</name>
<dbReference type="CDD" id="cd05327">
    <property type="entry name" value="retinol-DH_like_SDR_c_like"/>
    <property type="match status" value="1"/>
</dbReference>
<dbReference type="EMBL" id="SHNO01000001">
    <property type="protein sequence ID" value="MCX2976734.1"/>
    <property type="molecule type" value="Genomic_DNA"/>
</dbReference>
<dbReference type="RefSeq" id="WP_279248475.1">
    <property type="nucleotide sequence ID" value="NZ_SHNO01000001.1"/>
</dbReference>
<dbReference type="Pfam" id="PF00106">
    <property type="entry name" value="adh_short"/>
    <property type="match status" value="1"/>
</dbReference>
<comment type="caution">
    <text evidence="2">The sequence shown here is derived from an EMBL/GenBank/DDBJ whole genome shotgun (WGS) entry which is preliminary data.</text>
</comment>
<evidence type="ECO:0000256" key="1">
    <source>
        <dbReference type="ARBA" id="ARBA00023002"/>
    </source>
</evidence>
<gene>
    <name evidence="2" type="ORF">EYC82_05145</name>
</gene>
<organism evidence="2 3">
    <name type="scientific">Candidatus Marimicrobium litorale</name>
    <dbReference type="NCBI Taxonomy" id="2518991"/>
    <lineage>
        <taxon>Bacteria</taxon>
        <taxon>Pseudomonadati</taxon>
        <taxon>Pseudomonadota</taxon>
        <taxon>Gammaproteobacteria</taxon>
        <taxon>Cellvibrionales</taxon>
        <taxon>Halieaceae</taxon>
        <taxon>Marimicrobium</taxon>
    </lineage>
</organism>
<sequence>MTRFSRRSNAEQVSEGVDLSGKNALVTGANTGLGQETARVLALRGAHVTMACRNRAKAMEAKQEIVDSSVGKISEAQLDFLELDLNSLAAVRTSAEVFKEWQRPLHLLINNAGIMIPMERRTEDGFEAHMGINHLGHFLFTNLLLDSLSAAKGARVVMVSSSAMGMATLTPQLQDLNWESRKFSGFRSYGDSKLMNLMFSNEFNRRYAGEGIFANALHPGVIATELARDQSIPFMLLGVFMLPLMKTVPRGAATSLYAATSPDYEQRGGLFFSDCREKKVLHKLAQDEDACAALWQRSCQMTDFADNRS</sequence>